<dbReference type="HAMAP" id="MF_00201">
    <property type="entry name" value="RecO"/>
    <property type="match status" value="1"/>
</dbReference>
<dbReference type="RefSeq" id="WP_281756257.1">
    <property type="nucleotide sequence ID" value="NZ_BRVP01000028.1"/>
</dbReference>
<dbReference type="SUPFAM" id="SSF50249">
    <property type="entry name" value="Nucleic acid-binding proteins"/>
    <property type="match status" value="1"/>
</dbReference>
<dbReference type="PANTHER" id="PTHR33991:SF1">
    <property type="entry name" value="DNA REPAIR PROTEIN RECO"/>
    <property type="match status" value="1"/>
</dbReference>
<evidence type="ECO:0000313" key="6">
    <source>
        <dbReference type="EMBL" id="GLB53935.1"/>
    </source>
</evidence>
<dbReference type="InterPro" id="IPR012340">
    <property type="entry name" value="NA-bd_OB-fold"/>
</dbReference>
<sequence length="239" mass="27444">MRVSTPAIVLHAHKYGDTSLIVKLYTASSGIKSYMLRGVLTSKKGKTKAAYFQPLMQLEVVANHKQGNALNSISEAKVLYPYASLHTNFTKSALVFFLSEVLYSVLREEEGNVPMFEYIVALLQWLDMHDEVANFHIYFMLHLTRFLGFYPDDISEEASCFDLSEGMFLSKPISTQYVEDQQLELFKMLLQTTPEALHEIKMSKVNRRDLLEKILVFYQLHLDGFRTPRSLKILTDLMG</sequence>
<evidence type="ECO:0000256" key="1">
    <source>
        <dbReference type="ARBA" id="ARBA00022763"/>
    </source>
</evidence>
<dbReference type="GO" id="GO:0006310">
    <property type="term" value="P:DNA recombination"/>
    <property type="evidence" value="ECO:0007669"/>
    <property type="project" value="UniProtKB-UniRule"/>
</dbReference>
<evidence type="ECO:0000256" key="3">
    <source>
        <dbReference type="ARBA" id="ARBA00023204"/>
    </source>
</evidence>
<dbReference type="InterPro" id="IPR022572">
    <property type="entry name" value="DNA_rep/recomb_RecO_N"/>
</dbReference>
<dbReference type="Pfam" id="PF11967">
    <property type="entry name" value="RecO_N"/>
    <property type="match status" value="1"/>
</dbReference>
<name>A0A9W6B7E3_9FLAO</name>
<dbReference type="Proteomes" id="UP001143545">
    <property type="component" value="Unassembled WGS sequence"/>
</dbReference>
<dbReference type="GO" id="GO:0043590">
    <property type="term" value="C:bacterial nucleoid"/>
    <property type="evidence" value="ECO:0007669"/>
    <property type="project" value="TreeGrafter"/>
</dbReference>
<feature type="domain" description="DNA replication/recombination mediator RecO N-terminal" evidence="5">
    <location>
        <begin position="1"/>
        <end position="82"/>
    </location>
</feature>
<evidence type="ECO:0000256" key="4">
    <source>
        <dbReference type="HAMAP-Rule" id="MF_00201"/>
    </source>
</evidence>
<dbReference type="EMBL" id="BRVP01000028">
    <property type="protein sequence ID" value="GLB53935.1"/>
    <property type="molecule type" value="Genomic_DNA"/>
</dbReference>
<keyword evidence="7" id="KW-1185">Reference proteome</keyword>
<dbReference type="GO" id="GO:0006302">
    <property type="term" value="P:double-strand break repair"/>
    <property type="evidence" value="ECO:0007669"/>
    <property type="project" value="TreeGrafter"/>
</dbReference>
<keyword evidence="3 4" id="KW-0234">DNA repair</keyword>
<evidence type="ECO:0000313" key="7">
    <source>
        <dbReference type="Proteomes" id="UP001143545"/>
    </source>
</evidence>
<dbReference type="Pfam" id="PF02565">
    <property type="entry name" value="RecO_C"/>
    <property type="match status" value="1"/>
</dbReference>
<dbReference type="InterPro" id="IPR037278">
    <property type="entry name" value="ARFGAP/RecO"/>
</dbReference>
<reference evidence="6" key="1">
    <citation type="submission" date="2022-07" db="EMBL/GenBank/DDBJ databases">
        <title>Taxonomy of Novel Oxalotrophic and Methylotrophic Bacteria.</title>
        <authorList>
            <person name="Sahin N."/>
            <person name="Tani A."/>
        </authorList>
    </citation>
    <scope>NUCLEOTIDE SEQUENCE</scope>
    <source>
        <strain evidence="6">AM327</strain>
    </source>
</reference>
<dbReference type="AlphaFoldDB" id="A0A9W6B7E3"/>
<gene>
    <name evidence="4 6" type="primary">recO</name>
    <name evidence="6" type="ORF">NBRC110019_29760</name>
</gene>
<keyword evidence="2 4" id="KW-0233">DNA recombination</keyword>
<comment type="similarity">
    <text evidence="4">Belongs to the RecO family.</text>
</comment>
<dbReference type="SUPFAM" id="SSF57863">
    <property type="entry name" value="ArfGap/RecO-like zinc finger"/>
    <property type="match status" value="1"/>
</dbReference>
<protein>
    <recommendedName>
        <fullName evidence="4">DNA repair protein RecO</fullName>
    </recommendedName>
    <alternativeName>
        <fullName evidence="4">Recombination protein O</fullName>
    </alternativeName>
</protein>
<evidence type="ECO:0000259" key="5">
    <source>
        <dbReference type="Pfam" id="PF11967"/>
    </source>
</evidence>
<accession>A0A9W6B7E3</accession>
<dbReference type="Gene3D" id="2.40.50.140">
    <property type="entry name" value="Nucleic acid-binding proteins"/>
    <property type="match status" value="1"/>
</dbReference>
<organism evidence="6 7">
    <name type="scientific">Neptunitalea chrysea</name>
    <dbReference type="NCBI Taxonomy" id="1647581"/>
    <lineage>
        <taxon>Bacteria</taxon>
        <taxon>Pseudomonadati</taxon>
        <taxon>Bacteroidota</taxon>
        <taxon>Flavobacteriia</taxon>
        <taxon>Flavobacteriales</taxon>
        <taxon>Flavobacteriaceae</taxon>
        <taxon>Neptunitalea</taxon>
    </lineage>
</organism>
<dbReference type="PANTHER" id="PTHR33991">
    <property type="entry name" value="DNA REPAIR PROTEIN RECO"/>
    <property type="match status" value="1"/>
</dbReference>
<proteinExistence type="inferred from homology"/>
<keyword evidence="1 4" id="KW-0227">DNA damage</keyword>
<comment type="function">
    <text evidence="4">Involved in DNA repair and RecF pathway recombination.</text>
</comment>
<comment type="caution">
    <text evidence="6">The sequence shown here is derived from an EMBL/GenBank/DDBJ whole genome shotgun (WGS) entry which is preliminary data.</text>
</comment>
<evidence type="ECO:0000256" key="2">
    <source>
        <dbReference type="ARBA" id="ARBA00023172"/>
    </source>
</evidence>
<dbReference type="NCBIfam" id="TIGR00613">
    <property type="entry name" value="reco"/>
    <property type="match status" value="1"/>
</dbReference>
<dbReference type="InterPro" id="IPR003717">
    <property type="entry name" value="RecO"/>
</dbReference>